<dbReference type="EMBL" id="CP060414">
    <property type="protein sequence ID" value="QNT59853.1"/>
    <property type="molecule type" value="Genomic_DNA"/>
</dbReference>
<feature type="signal peptide" evidence="3">
    <location>
        <begin position="1"/>
        <end position="23"/>
    </location>
</feature>
<evidence type="ECO:0000313" key="6">
    <source>
        <dbReference type="Proteomes" id="UP000516412"/>
    </source>
</evidence>
<dbReference type="GO" id="GO:0019867">
    <property type="term" value="C:outer membrane"/>
    <property type="evidence" value="ECO:0007669"/>
    <property type="project" value="InterPro"/>
</dbReference>
<keyword evidence="1 3" id="KW-0732">Signal</keyword>
<sequence length="164" mass="18297">MKTKTIIQAGASLLLAAALSACATKSNVSRDGTTDNPVFPPVHKVSPSFKHNKGTFPTADELAQIKAGMTKDQFYKLLGRPHFNEGMFNVREWDYVFHFHTPGQGTDNVTTCQFKIIYDSKKYARSFHWKAVDPETASCPVAAPEPEPQIIVREVETSAKRIRQ</sequence>
<evidence type="ECO:0000256" key="3">
    <source>
        <dbReference type="SAM" id="SignalP"/>
    </source>
</evidence>
<reference evidence="5" key="1">
    <citation type="submission" date="2024-06" db="EMBL/GenBank/DDBJ databases">
        <title>Complete Genome Sequence of mouse commensal type strain Neisseria musculi.</title>
        <authorList>
            <person name="Thapa E."/>
            <person name="Aluvathingal J."/>
            <person name="Nadendla S."/>
            <person name="Mehta A."/>
            <person name="Tettelin H."/>
            <person name="Weyand N.J."/>
        </authorList>
    </citation>
    <scope>NUCLEOTIDE SEQUENCE</scope>
    <source>
        <strain evidence="5">NW831</strain>
    </source>
</reference>
<keyword evidence="6" id="KW-1185">Reference proteome</keyword>
<dbReference type="RefSeq" id="WP_135036545.1">
    <property type="nucleotide sequence ID" value="NZ_CP060414.2"/>
</dbReference>
<keyword evidence="2" id="KW-0472">Membrane</keyword>
<evidence type="ECO:0000256" key="1">
    <source>
        <dbReference type="ARBA" id="ARBA00022729"/>
    </source>
</evidence>
<gene>
    <name evidence="5" type="ORF">H7A79_2019</name>
</gene>
<dbReference type="Gene3D" id="3.30.1450.10">
    <property type="match status" value="1"/>
</dbReference>
<dbReference type="PROSITE" id="PS51257">
    <property type="entry name" value="PROKAR_LIPOPROTEIN"/>
    <property type="match status" value="1"/>
</dbReference>
<dbReference type="InterPro" id="IPR037873">
    <property type="entry name" value="BamE-like"/>
</dbReference>
<dbReference type="KEGG" id="nmus:H7A79_2019"/>
<evidence type="ECO:0000256" key="2">
    <source>
        <dbReference type="ARBA" id="ARBA00023136"/>
    </source>
</evidence>
<feature type="chain" id="PRO_5028865920" evidence="3">
    <location>
        <begin position="24"/>
        <end position="164"/>
    </location>
</feature>
<feature type="domain" description="Outer membrane protein assembly factor BamE" evidence="4">
    <location>
        <begin position="54"/>
        <end position="126"/>
    </location>
</feature>
<accession>A0A7H1MDY8</accession>
<dbReference type="Pfam" id="PF04355">
    <property type="entry name" value="BamE"/>
    <property type="match status" value="1"/>
</dbReference>
<protein>
    <submittedName>
        <fullName evidence="5">SmpA / OmlA family protein</fullName>
    </submittedName>
</protein>
<dbReference type="InterPro" id="IPR007450">
    <property type="entry name" value="BamE_dom"/>
</dbReference>
<evidence type="ECO:0000259" key="4">
    <source>
        <dbReference type="Pfam" id="PF04355"/>
    </source>
</evidence>
<dbReference type="AlphaFoldDB" id="A0A7H1MDY8"/>
<name>A0A7H1MDY8_9NEIS</name>
<dbReference type="Proteomes" id="UP000516412">
    <property type="component" value="Chromosome"/>
</dbReference>
<organism evidence="5 6">
    <name type="scientific">Neisseria musculi</name>
    <dbReference type="NCBI Taxonomy" id="1815583"/>
    <lineage>
        <taxon>Bacteria</taxon>
        <taxon>Pseudomonadati</taxon>
        <taxon>Pseudomonadota</taxon>
        <taxon>Betaproteobacteria</taxon>
        <taxon>Neisseriales</taxon>
        <taxon>Neisseriaceae</taxon>
        <taxon>Neisseria</taxon>
    </lineage>
</organism>
<evidence type="ECO:0000313" key="5">
    <source>
        <dbReference type="EMBL" id="QNT59853.1"/>
    </source>
</evidence>
<proteinExistence type="predicted"/>